<dbReference type="InterPro" id="IPR011047">
    <property type="entry name" value="Quinoprotein_ADH-like_sf"/>
</dbReference>
<dbReference type="AlphaFoldDB" id="A0A517MVY7"/>
<dbReference type="OrthoDB" id="229752at2"/>
<dbReference type="Pfam" id="PF13360">
    <property type="entry name" value="PQQ_2"/>
    <property type="match status" value="1"/>
</dbReference>
<evidence type="ECO:0000313" key="2">
    <source>
        <dbReference type="EMBL" id="QDS99036.1"/>
    </source>
</evidence>
<dbReference type="InterPro" id="IPR015943">
    <property type="entry name" value="WD40/YVTN_repeat-like_dom_sf"/>
</dbReference>
<dbReference type="EMBL" id="CP036263">
    <property type="protein sequence ID" value="QDS99036.1"/>
    <property type="molecule type" value="Genomic_DNA"/>
</dbReference>
<sequence length="424" mass="46445">MSLSHLGKALVPCVVYLLVSAANLQAEDWPQWRGPSRDGLSRETGLLQEWPADGPPQVWVSKNCGIGYSGPAVVGDWIYLLGSREGTEKLLALDAKTGEERWFADIGDEYENDWGNGPRGTPTVHEGQVYAMGGQGTLICADAKTGKIAWRKSMQELGGKTPTWGYSESPLIHGDHVIVTPGGKQGAIVAINRTNGDLVWQSKELTSGAHYASVMATERNGKSELVQLLVDKGVGVDAATGQLLWKTPWPGRVAVIPTPIIKDDYVYFSSGYGVGSKLVSIDDQYNVEVVYDNKVMKNHHGSVVLVRDHLYGHSDKVGWVCQEFSSGKAAWREREALGKGSVTYADGRLYCITKDEGIAALVEPSPEGWKEHGRFTLAPLSELRKKKGRIWTQPVVSNGRMYLRDQDLLYSFDVSTQGADLVRN</sequence>
<dbReference type="SMART" id="SM00564">
    <property type="entry name" value="PQQ"/>
    <property type="match status" value="3"/>
</dbReference>
<organism evidence="2 3">
    <name type="scientific">Adhaeretor mobilis</name>
    <dbReference type="NCBI Taxonomy" id="1930276"/>
    <lineage>
        <taxon>Bacteria</taxon>
        <taxon>Pseudomonadati</taxon>
        <taxon>Planctomycetota</taxon>
        <taxon>Planctomycetia</taxon>
        <taxon>Pirellulales</taxon>
        <taxon>Lacipirellulaceae</taxon>
        <taxon>Adhaeretor</taxon>
    </lineage>
</organism>
<dbReference type="RefSeq" id="WP_145060322.1">
    <property type="nucleotide sequence ID" value="NZ_CP036263.1"/>
</dbReference>
<dbReference type="Proteomes" id="UP000319852">
    <property type="component" value="Chromosome"/>
</dbReference>
<protein>
    <submittedName>
        <fullName evidence="2">Outer membrane biogenesis protein BamB</fullName>
    </submittedName>
</protein>
<proteinExistence type="predicted"/>
<dbReference type="KEGG" id="amob:HG15A2_23250"/>
<dbReference type="SUPFAM" id="SSF50998">
    <property type="entry name" value="Quinoprotein alcohol dehydrogenase-like"/>
    <property type="match status" value="1"/>
</dbReference>
<accession>A0A517MVY7</accession>
<dbReference type="PANTHER" id="PTHR34512:SF30">
    <property type="entry name" value="OUTER MEMBRANE PROTEIN ASSEMBLY FACTOR BAMB"/>
    <property type="match status" value="1"/>
</dbReference>
<keyword evidence="3" id="KW-1185">Reference proteome</keyword>
<dbReference type="InterPro" id="IPR018391">
    <property type="entry name" value="PQQ_b-propeller_rpt"/>
</dbReference>
<evidence type="ECO:0000259" key="1">
    <source>
        <dbReference type="Pfam" id="PF13360"/>
    </source>
</evidence>
<dbReference type="PANTHER" id="PTHR34512">
    <property type="entry name" value="CELL SURFACE PROTEIN"/>
    <property type="match status" value="1"/>
</dbReference>
<evidence type="ECO:0000313" key="3">
    <source>
        <dbReference type="Proteomes" id="UP000319852"/>
    </source>
</evidence>
<feature type="domain" description="Pyrrolo-quinoline quinone repeat" evidence="1">
    <location>
        <begin position="89"/>
        <end position="332"/>
    </location>
</feature>
<gene>
    <name evidence="2" type="ORF">HG15A2_23250</name>
</gene>
<dbReference type="Gene3D" id="2.130.10.10">
    <property type="entry name" value="YVTN repeat-like/Quinoprotein amine dehydrogenase"/>
    <property type="match status" value="2"/>
</dbReference>
<name>A0A517MVY7_9BACT</name>
<dbReference type="InterPro" id="IPR002372">
    <property type="entry name" value="PQQ_rpt_dom"/>
</dbReference>
<reference evidence="2 3" key="1">
    <citation type="submission" date="2019-02" db="EMBL/GenBank/DDBJ databases">
        <title>Deep-cultivation of Planctomycetes and their phenomic and genomic characterization uncovers novel biology.</title>
        <authorList>
            <person name="Wiegand S."/>
            <person name="Jogler M."/>
            <person name="Boedeker C."/>
            <person name="Pinto D."/>
            <person name="Vollmers J."/>
            <person name="Rivas-Marin E."/>
            <person name="Kohn T."/>
            <person name="Peeters S.H."/>
            <person name="Heuer A."/>
            <person name="Rast P."/>
            <person name="Oberbeckmann S."/>
            <person name="Bunk B."/>
            <person name="Jeske O."/>
            <person name="Meyerdierks A."/>
            <person name="Storesund J.E."/>
            <person name="Kallscheuer N."/>
            <person name="Luecker S."/>
            <person name="Lage O.M."/>
            <person name="Pohl T."/>
            <person name="Merkel B.J."/>
            <person name="Hornburger P."/>
            <person name="Mueller R.-W."/>
            <person name="Bruemmer F."/>
            <person name="Labrenz M."/>
            <person name="Spormann A.M."/>
            <person name="Op den Camp H."/>
            <person name="Overmann J."/>
            <person name="Amann R."/>
            <person name="Jetten M.S.M."/>
            <person name="Mascher T."/>
            <person name="Medema M.H."/>
            <person name="Devos D.P."/>
            <person name="Kaster A.-K."/>
            <person name="Ovreas L."/>
            <person name="Rohde M."/>
            <person name="Galperin M.Y."/>
            <person name="Jogler C."/>
        </authorList>
    </citation>
    <scope>NUCLEOTIDE SEQUENCE [LARGE SCALE GENOMIC DNA]</scope>
    <source>
        <strain evidence="2 3">HG15A2</strain>
    </source>
</reference>